<dbReference type="Gene3D" id="1.25.40.10">
    <property type="entry name" value="Tetratricopeptide repeat domain"/>
    <property type="match status" value="1"/>
</dbReference>
<accession>A0A397VKZ7</accession>
<evidence type="ECO:0000313" key="1">
    <source>
        <dbReference type="EMBL" id="RIB21689.1"/>
    </source>
</evidence>
<dbReference type="InterPro" id="IPR011990">
    <property type="entry name" value="TPR-like_helical_dom_sf"/>
</dbReference>
<dbReference type="EMBL" id="QKWP01000346">
    <property type="protein sequence ID" value="RIB21689.1"/>
    <property type="molecule type" value="Genomic_DNA"/>
</dbReference>
<evidence type="ECO:0000313" key="2">
    <source>
        <dbReference type="Proteomes" id="UP000266673"/>
    </source>
</evidence>
<gene>
    <name evidence="1" type="ORF">C2G38_2175868</name>
</gene>
<dbReference type="AlphaFoldDB" id="A0A397VKZ7"/>
<keyword evidence="2" id="KW-1185">Reference proteome</keyword>
<proteinExistence type="predicted"/>
<protein>
    <submittedName>
        <fullName evidence="1">Uncharacterized protein</fullName>
    </submittedName>
</protein>
<dbReference type="Proteomes" id="UP000266673">
    <property type="component" value="Unassembled WGS sequence"/>
</dbReference>
<organism evidence="1 2">
    <name type="scientific">Gigaspora rosea</name>
    <dbReference type="NCBI Taxonomy" id="44941"/>
    <lineage>
        <taxon>Eukaryota</taxon>
        <taxon>Fungi</taxon>
        <taxon>Fungi incertae sedis</taxon>
        <taxon>Mucoromycota</taxon>
        <taxon>Glomeromycotina</taxon>
        <taxon>Glomeromycetes</taxon>
        <taxon>Diversisporales</taxon>
        <taxon>Gigasporaceae</taxon>
        <taxon>Gigaspora</taxon>
    </lineage>
</organism>
<name>A0A397VKZ7_9GLOM</name>
<comment type="caution">
    <text evidence="1">The sequence shown here is derived from an EMBL/GenBank/DDBJ whole genome shotgun (WGS) entry which is preliminary data.</text>
</comment>
<sequence length="84" mass="9529">MNMSVHLLSKSAETGHVSGTYNVRYCDKNGIGAEKDEYKAFIYFQRIWDTIRTYNVEQFNTIPVIQAAPKDSLRSNIVSVVQIG</sequence>
<reference evidence="1 2" key="1">
    <citation type="submission" date="2018-06" db="EMBL/GenBank/DDBJ databases">
        <title>Comparative genomics reveals the genomic features of Rhizophagus irregularis, R. cerebriforme, R. diaphanum and Gigaspora rosea, and their symbiotic lifestyle signature.</title>
        <authorList>
            <person name="Morin E."/>
            <person name="San Clemente H."/>
            <person name="Chen E.C.H."/>
            <person name="De La Providencia I."/>
            <person name="Hainaut M."/>
            <person name="Kuo A."/>
            <person name="Kohler A."/>
            <person name="Murat C."/>
            <person name="Tang N."/>
            <person name="Roy S."/>
            <person name="Loubradou J."/>
            <person name="Henrissat B."/>
            <person name="Grigoriev I.V."/>
            <person name="Corradi N."/>
            <person name="Roux C."/>
            <person name="Martin F.M."/>
        </authorList>
    </citation>
    <scope>NUCLEOTIDE SEQUENCE [LARGE SCALE GENOMIC DNA]</scope>
    <source>
        <strain evidence="1 2">DAOM 194757</strain>
    </source>
</reference>